<dbReference type="Pfam" id="PF05157">
    <property type="entry name" value="MshEN"/>
    <property type="match status" value="1"/>
</dbReference>
<comment type="subcellular location">
    <subcellularLocation>
        <location evidence="1">Cytoplasm</location>
    </subcellularLocation>
</comment>
<dbReference type="SUPFAM" id="SSF52540">
    <property type="entry name" value="P-loop containing nucleoside triphosphate hydrolases"/>
    <property type="match status" value="1"/>
</dbReference>
<dbReference type="PANTHER" id="PTHR30258:SF1">
    <property type="entry name" value="PROTEIN TRANSPORT PROTEIN HOFB HOMOLOG"/>
    <property type="match status" value="1"/>
</dbReference>
<dbReference type="Pfam" id="PF00437">
    <property type="entry name" value="T2SSE"/>
    <property type="match status" value="1"/>
</dbReference>
<dbReference type="AlphaFoldDB" id="A0A0F9V5L5"/>
<comment type="caution">
    <text evidence="6">The sequence shown here is derived from an EMBL/GenBank/DDBJ whole genome shotgun (WGS) entry which is preliminary data.</text>
</comment>
<sequence length="584" mass="65627">MGSNLGELLVREKVINKDQLKTAFDYEKKNKVSIGSALVTLGHVSEEEMAQALSRQLGYPYIDLSQFEVYPDVINLIPVDIAKKHMIMPIHRIRSFLTMAMVDPTDLDVIENVRFRTSLSIQPVIASESGINDAINKYYGSTDSDRVKEIIDEIAHADDGAVDVIEEEGEEYSMEELVHSTEEAPVITLVNTIFMDAIRKGASDVHFEPYERSFRVRYRIDGILHEMMDLAMKFKNPVLSRVKILATMDIAEKRLPQDGRIKMRVKWGENNRKEVDMRVSCIPTIFGEKIVSRILDREMLQLDLTKLGFERESLDVFEKAIVRPWGIILVTGPTGSGKTNTLYSAISNLNAKEKNIMTAEDPVEFYMPGINQVNIKDEIGLNFATSLRSFLRQDPDIMLVGEMRDYETVDIAIKAALTGHLVFSTVHTNDAAGTIMRLVNMDVEPFLIADSLALIVAQRLVRRLCKKCREEQKLAPEALVDIGFSPEEAGKVKAFKTKGCSACNDTGYKGRTGLFEVMEITDRIREIILSKGQPREIKAVAIKNGMISLRQSGLTKIKDGVTTIEEVLRETVKDAETKNDTNNA</sequence>
<evidence type="ECO:0000259" key="5">
    <source>
        <dbReference type="PROSITE" id="PS00662"/>
    </source>
</evidence>
<dbReference type="EMBL" id="LAZR01000439">
    <property type="protein sequence ID" value="KKN68806.1"/>
    <property type="molecule type" value="Genomic_DNA"/>
</dbReference>
<dbReference type="FunFam" id="3.30.300.160:FF:000002">
    <property type="entry name" value="Type II secretion system protein E"/>
    <property type="match status" value="1"/>
</dbReference>
<dbReference type="InterPro" id="IPR037257">
    <property type="entry name" value="T2SS_E_N_sf"/>
</dbReference>
<dbReference type="PROSITE" id="PS00662">
    <property type="entry name" value="T2SP_E"/>
    <property type="match status" value="1"/>
</dbReference>
<evidence type="ECO:0000256" key="2">
    <source>
        <dbReference type="ARBA" id="ARBA00022490"/>
    </source>
</evidence>
<protein>
    <recommendedName>
        <fullName evidence="5">Bacterial type II secretion system protein E domain-containing protein</fullName>
    </recommendedName>
</protein>
<name>A0A0F9V5L5_9ZZZZ</name>
<evidence type="ECO:0000256" key="1">
    <source>
        <dbReference type="ARBA" id="ARBA00004496"/>
    </source>
</evidence>
<dbReference type="GO" id="GO:0009297">
    <property type="term" value="P:pilus assembly"/>
    <property type="evidence" value="ECO:0007669"/>
    <property type="project" value="InterPro"/>
</dbReference>
<dbReference type="GO" id="GO:0005886">
    <property type="term" value="C:plasma membrane"/>
    <property type="evidence" value="ECO:0007669"/>
    <property type="project" value="TreeGrafter"/>
</dbReference>
<dbReference type="InterPro" id="IPR007831">
    <property type="entry name" value="T2SS_GspE_N"/>
</dbReference>
<dbReference type="Gene3D" id="3.30.450.90">
    <property type="match status" value="1"/>
</dbReference>
<dbReference type="InterPro" id="IPR027417">
    <property type="entry name" value="P-loop_NTPase"/>
</dbReference>
<evidence type="ECO:0000256" key="3">
    <source>
        <dbReference type="ARBA" id="ARBA00022741"/>
    </source>
</evidence>
<dbReference type="GO" id="GO:0005737">
    <property type="term" value="C:cytoplasm"/>
    <property type="evidence" value="ECO:0007669"/>
    <property type="project" value="UniProtKB-SubCell"/>
</dbReference>
<keyword evidence="4" id="KW-0067">ATP-binding</keyword>
<keyword evidence="3" id="KW-0547">Nucleotide-binding</keyword>
<proteinExistence type="predicted"/>
<dbReference type="GO" id="GO:0016887">
    <property type="term" value="F:ATP hydrolysis activity"/>
    <property type="evidence" value="ECO:0007669"/>
    <property type="project" value="InterPro"/>
</dbReference>
<gene>
    <name evidence="6" type="ORF">LCGC14_0447410</name>
</gene>
<keyword evidence="2" id="KW-0963">Cytoplasm</keyword>
<dbReference type="GO" id="GO:0005524">
    <property type="term" value="F:ATP binding"/>
    <property type="evidence" value="ECO:0007669"/>
    <property type="project" value="UniProtKB-KW"/>
</dbReference>
<dbReference type="FunFam" id="3.40.50.300:FF:000398">
    <property type="entry name" value="Type IV pilus assembly ATPase PilB"/>
    <property type="match status" value="1"/>
</dbReference>
<dbReference type="FunFam" id="3.30.450.90:FF:000001">
    <property type="entry name" value="Type II secretion system ATPase GspE"/>
    <property type="match status" value="1"/>
</dbReference>
<evidence type="ECO:0000313" key="6">
    <source>
        <dbReference type="EMBL" id="KKN68806.1"/>
    </source>
</evidence>
<accession>A0A0F9V5L5</accession>
<dbReference type="PANTHER" id="PTHR30258">
    <property type="entry name" value="TYPE II SECRETION SYSTEM PROTEIN GSPE-RELATED"/>
    <property type="match status" value="1"/>
</dbReference>
<dbReference type="InterPro" id="IPR001482">
    <property type="entry name" value="T2SS/T4SS_dom"/>
</dbReference>
<dbReference type="CDD" id="cd01129">
    <property type="entry name" value="PulE-GspE-like"/>
    <property type="match status" value="1"/>
</dbReference>
<dbReference type="NCBIfam" id="TIGR02538">
    <property type="entry name" value="type_IV_pilB"/>
    <property type="match status" value="1"/>
</dbReference>
<evidence type="ECO:0000256" key="4">
    <source>
        <dbReference type="ARBA" id="ARBA00022840"/>
    </source>
</evidence>
<dbReference type="SUPFAM" id="SSF160246">
    <property type="entry name" value="EspE N-terminal domain-like"/>
    <property type="match status" value="1"/>
</dbReference>
<dbReference type="InterPro" id="IPR013374">
    <property type="entry name" value="ATPase_typ4_pilus-assembl_PilB"/>
</dbReference>
<feature type="domain" description="Bacterial type II secretion system protein E" evidence="5">
    <location>
        <begin position="391"/>
        <end position="405"/>
    </location>
</feature>
<dbReference type="Gene3D" id="3.40.50.300">
    <property type="entry name" value="P-loop containing nucleotide triphosphate hydrolases"/>
    <property type="match status" value="1"/>
</dbReference>
<reference evidence="6" key="1">
    <citation type="journal article" date="2015" name="Nature">
        <title>Complex archaea that bridge the gap between prokaryotes and eukaryotes.</title>
        <authorList>
            <person name="Spang A."/>
            <person name="Saw J.H."/>
            <person name="Jorgensen S.L."/>
            <person name="Zaremba-Niedzwiedzka K."/>
            <person name="Martijn J."/>
            <person name="Lind A.E."/>
            <person name="van Eijk R."/>
            <person name="Schleper C."/>
            <person name="Guy L."/>
            <person name="Ettema T.J."/>
        </authorList>
    </citation>
    <scope>NUCLEOTIDE SEQUENCE</scope>
</reference>
<dbReference type="Gene3D" id="3.30.300.160">
    <property type="entry name" value="Type II secretion system, protein E, N-terminal domain"/>
    <property type="match status" value="1"/>
</dbReference>
<organism evidence="6">
    <name type="scientific">marine sediment metagenome</name>
    <dbReference type="NCBI Taxonomy" id="412755"/>
    <lineage>
        <taxon>unclassified sequences</taxon>
        <taxon>metagenomes</taxon>
        <taxon>ecological metagenomes</taxon>
    </lineage>
</organism>